<dbReference type="GO" id="GO:0007166">
    <property type="term" value="P:cell surface receptor signaling pathway"/>
    <property type="evidence" value="ECO:0007669"/>
    <property type="project" value="InterPro"/>
</dbReference>
<protein>
    <submittedName>
        <fullName evidence="1">Uncharacterized protein</fullName>
    </submittedName>
</protein>
<dbReference type="OrthoDB" id="3034835at2759"/>
<name>A0A8H6XR24_9AGAR</name>
<organism evidence="1 2">
    <name type="scientific">Mycena venus</name>
    <dbReference type="NCBI Taxonomy" id="2733690"/>
    <lineage>
        <taxon>Eukaryota</taxon>
        <taxon>Fungi</taxon>
        <taxon>Dikarya</taxon>
        <taxon>Basidiomycota</taxon>
        <taxon>Agaricomycotina</taxon>
        <taxon>Agaricomycetes</taxon>
        <taxon>Agaricomycetidae</taxon>
        <taxon>Agaricales</taxon>
        <taxon>Marasmiineae</taxon>
        <taxon>Mycenaceae</taxon>
        <taxon>Mycena</taxon>
    </lineage>
</organism>
<comment type="caution">
    <text evidence="1">The sequence shown here is derived from an EMBL/GenBank/DDBJ whole genome shotgun (WGS) entry which is preliminary data.</text>
</comment>
<reference evidence="1" key="1">
    <citation type="submission" date="2020-05" db="EMBL/GenBank/DDBJ databases">
        <title>Mycena genomes resolve the evolution of fungal bioluminescence.</title>
        <authorList>
            <person name="Tsai I.J."/>
        </authorList>
    </citation>
    <scope>NUCLEOTIDE SEQUENCE</scope>
    <source>
        <strain evidence="1">CCC161011</strain>
    </source>
</reference>
<sequence length="347" mass="38368">MAGRSFSSSKPERCFHAVHSRQMPVIPASTPHSCSATFISSKVSRPMYSTSSPSPQNPEQSSAVLDDFLACTTIFAALASNVAHLAPVPYLARGLALPGDIATTFQDIRSNRKAFVSLADDAREMIDATEGEPGSKMPGDLIENLRALRSTLEETRDSASKPLSDNLFKRLIRAKTDKSKVDKYRQRMEQGRAVFDLKIQTGIQTDVHKIKRNVDQIVAIEMDRGIPQEHLPSVPAAVQNILLEHVDSILPVLGVCIAFKQAPSVLQISRVLAIDVNQVISQLGYISAYVGSQFDSTNSLADVELPRDLEQWLVSPEHAGELWIDVSRYHSRIAQWCLMGKRTYDVR</sequence>
<evidence type="ECO:0000313" key="2">
    <source>
        <dbReference type="Proteomes" id="UP000620124"/>
    </source>
</evidence>
<proteinExistence type="predicted"/>
<dbReference type="InterPro" id="IPR059179">
    <property type="entry name" value="MLKL-like_MCAfunc"/>
</dbReference>
<dbReference type="Proteomes" id="UP000620124">
    <property type="component" value="Unassembled WGS sequence"/>
</dbReference>
<dbReference type="CDD" id="cd21037">
    <property type="entry name" value="MLKL_NTD"/>
    <property type="match status" value="1"/>
</dbReference>
<dbReference type="InterPro" id="IPR036537">
    <property type="entry name" value="Adaptor_Cbl_N_dom_sf"/>
</dbReference>
<keyword evidence="2" id="KW-1185">Reference proteome</keyword>
<dbReference type="Gene3D" id="1.20.930.20">
    <property type="entry name" value="Adaptor protein Cbl, N-terminal domain"/>
    <property type="match status" value="1"/>
</dbReference>
<evidence type="ECO:0000313" key="1">
    <source>
        <dbReference type="EMBL" id="KAF7344932.1"/>
    </source>
</evidence>
<dbReference type="AlphaFoldDB" id="A0A8H6XR24"/>
<dbReference type="EMBL" id="JACAZI010000014">
    <property type="protein sequence ID" value="KAF7344932.1"/>
    <property type="molecule type" value="Genomic_DNA"/>
</dbReference>
<accession>A0A8H6XR24</accession>
<gene>
    <name evidence="1" type="ORF">MVEN_01655700</name>
</gene>